<sequence>MLSKIATLIPLVGLAQAAVFTVTVGIVETDGKPGLGFDPSSIRPSAGDTITFTYQFAEWVKDPPTNQHTATQSTFENPCTPLPGGFDTGIQTTGSILKGTGASFDLAVNNTDPLWFFSAANQDCKAGMVLSVNPPLSGEQTAAAFVERAKASTPAPPPSSSSSGTSSGAGTSTSDSTAPTSPPSTGGSISLDGRQGLALAGLATLMGIAFML</sequence>
<proteinExistence type="predicted"/>
<dbReference type="Gene3D" id="2.60.40.420">
    <property type="entry name" value="Cupredoxins - blue copper proteins"/>
    <property type="match status" value="1"/>
</dbReference>
<keyword evidence="4" id="KW-1185">Reference proteome</keyword>
<dbReference type="OrthoDB" id="1921208at2759"/>
<accession>A0A8K0UP63</accession>
<evidence type="ECO:0000256" key="2">
    <source>
        <dbReference type="SAM" id="SignalP"/>
    </source>
</evidence>
<dbReference type="Proteomes" id="UP000813824">
    <property type="component" value="Unassembled WGS sequence"/>
</dbReference>
<feature type="signal peptide" evidence="2">
    <location>
        <begin position="1"/>
        <end position="17"/>
    </location>
</feature>
<feature type="chain" id="PRO_5035441868" description="Extracellular serine-rich protein" evidence="2">
    <location>
        <begin position="18"/>
        <end position="212"/>
    </location>
</feature>
<dbReference type="AlphaFoldDB" id="A0A8K0UP63"/>
<dbReference type="PANTHER" id="PTHR34883">
    <property type="entry name" value="SERINE-RICH PROTEIN, PUTATIVE-RELATED-RELATED"/>
    <property type="match status" value="1"/>
</dbReference>
<evidence type="ECO:0000313" key="3">
    <source>
        <dbReference type="EMBL" id="KAH8101013.1"/>
    </source>
</evidence>
<name>A0A8K0UP63_9AGAR</name>
<dbReference type="CDD" id="cd00920">
    <property type="entry name" value="Cupredoxin"/>
    <property type="match status" value="1"/>
</dbReference>
<dbReference type="SUPFAM" id="SSF49503">
    <property type="entry name" value="Cupredoxins"/>
    <property type="match status" value="1"/>
</dbReference>
<dbReference type="PANTHER" id="PTHR34883:SF15">
    <property type="entry name" value="EXTRACELLULAR SERINE-RICH PROTEIN"/>
    <property type="match status" value="1"/>
</dbReference>
<dbReference type="InterPro" id="IPR052953">
    <property type="entry name" value="Ser-rich/MCO-related"/>
</dbReference>
<protein>
    <recommendedName>
        <fullName evidence="5">Extracellular serine-rich protein</fullName>
    </recommendedName>
</protein>
<evidence type="ECO:0000256" key="1">
    <source>
        <dbReference type="SAM" id="MobiDB-lite"/>
    </source>
</evidence>
<keyword evidence="2" id="KW-0732">Signal</keyword>
<evidence type="ECO:0000313" key="4">
    <source>
        <dbReference type="Proteomes" id="UP000813824"/>
    </source>
</evidence>
<comment type="caution">
    <text evidence="3">The sequence shown here is derived from an EMBL/GenBank/DDBJ whole genome shotgun (WGS) entry which is preliminary data.</text>
</comment>
<dbReference type="EMBL" id="JAEVFJ010000014">
    <property type="protein sequence ID" value="KAH8101013.1"/>
    <property type="molecule type" value="Genomic_DNA"/>
</dbReference>
<gene>
    <name evidence="3" type="ORF">BXZ70DRAFT_907149</name>
</gene>
<feature type="region of interest" description="Disordered" evidence="1">
    <location>
        <begin position="147"/>
        <end position="191"/>
    </location>
</feature>
<dbReference type="InterPro" id="IPR008972">
    <property type="entry name" value="Cupredoxin"/>
</dbReference>
<feature type="compositionally biased region" description="Low complexity" evidence="1">
    <location>
        <begin position="160"/>
        <end position="191"/>
    </location>
</feature>
<evidence type="ECO:0008006" key="5">
    <source>
        <dbReference type="Google" id="ProtNLM"/>
    </source>
</evidence>
<organism evidence="3 4">
    <name type="scientific">Cristinia sonorae</name>
    <dbReference type="NCBI Taxonomy" id="1940300"/>
    <lineage>
        <taxon>Eukaryota</taxon>
        <taxon>Fungi</taxon>
        <taxon>Dikarya</taxon>
        <taxon>Basidiomycota</taxon>
        <taxon>Agaricomycotina</taxon>
        <taxon>Agaricomycetes</taxon>
        <taxon>Agaricomycetidae</taxon>
        <taxon>Agaricales</taxon>
        <taxon>Pleurotineae</taxon>
        <taxon>Stephanosporaceae</taxon>
        <taxon>Cristinia</taxon>
    </lineage>
</organism>
<reference evidence="3" key="1">
    <citation type="journal article" date="2021" name="New Phytol.">
        <title>Evolutionary innovations through gain and loss of genes in the ectomycorrhizal Boletales.</title>
        <authorList>
            <person name="Wu G."/>
            <person name="Miyauchi S."/>
            <person name="Morin E."/>
            <person name="Kuo A."/>
            <person name="Drula E."/>
            <person name="Varga T."/>
            <person name="Kohler A."/>
            <person name="Feng B."/>
            <person name="Cao Y."/>
            <person name="Lipzen A."/>
            <person name="Daum C."/>
            <person name="Hundley H."/>
            <person name="Pangilinan J."/>
            <person name="Johnson J."/>
            <person name="Barry K."/>
            <person name="LaButti K."/>
            <person name="Ng V."/>
            <person name="Ahrendt S."/>
            <person name="Min B."/>
            <person name="Choi I.G."/>
            <person name="Park H."/>
            <person name="Plett J.M."/>
            <person name="Magnuson J."/>
            <person name="Spatafora J.W."/>
            <person name="Nagy L.G."/>
            <person name="Henrissat B."/>
            <person name="Grigoriev I.V."/>
            <person name="Yang Z.L."/>
            <person name="Xu J."/>
            <person name="Martin F.M."/>
        </authorList>
    </citation>
    <scope>NUCLEOTIDE SEQUENCE</scope>
    <source>
        <strain evidence="3">KKN 215</strain>
    </source>
</reference>